<dbReference type="InterPro" id="IPR027555">
    <property type="entry name" value="Mo5U34_MeTrfas-like"/>
</dbReference>
<dbReference type="EMBL" id="MDTQ01000001">
    <property type="protein sequence ID" value="ODC02463.1"/>
    <property type="molecule type" value="Genomic_DNA"/>
</dbReference>
<dbReference type="GO" id="GO:0008168">
    <property type="term" value="F:methyltransferase activity"/>
    <property type="evidence" value="ECO:0007669"/>
    <property type="project" value="TreeGrafter"/>
</dbReference>
<dbReference type="EC" id="2.5.1.-" evidence="3"/>
<comment type="caution">
    <text evidence="4">The sequence shown here is derived from an EMBL/GenBank/DDBJ whole genome shotgun (WGS) entry which is preliminary data.</text>
</comment>
<dbReference type="NCBIfam" id="TIGR00452">
    <property type="entry name" value="tRNA 5-methoxyuridine(34)/uridine 5-oxyacetic acid(34) synthase CmoB"/>
    <property type="match status" value="1"/>
</dbReference>
<feature type="binding site" evidence="3">
    <location>
        <position position="99"/>
    </location>
    <ligand>
        <name>carboxy-S-adenosyl-L-methionine</name>
        <dbReference type="ChEBI" id="CHEBI:134278"/>
    </ligand>
</feature>
<dbReference type="Pfam" id="PF08003">
    <property type="entry name" value="Methyltransf_9"/>
    <property type="match status" value="1"/>
</dbReference>
<dbReference type="RefSeq" id="WP_068996848.1">
    <property type="nucleotide sequence ID" value="NZ_MDTQ01000001.1"/>
</dbReference>
<feature type="binding site" evidence="3">
    <location>
        <position position="211"/>
    </location>
    <ligand>
        <name>carboxy-S-adenosyl-L-methionine</name>
        <dbReference type="ChEBI" id="CHEBI:134278"/>
    </ligand>
</feature>
<protein>
    <recommendedName>
        <fullName evidence="3">tRNA U34 carboxymethyltransferase</fullName>
        <ecNumber evidence="3">2.5.1.-</ecNumber>
    </recommendedName>
</protein>
<evidence type="ECO:0000313" key="5">
    <source>
        <dbReference type="Proteomes" id="UP000094291"/>
    </source>
</evidence>
<dbReference type="PANTHER" id="PTHR43464">
    <property type="entry name" value="METHYLTRANSFERASE"/>
    <property type="match status" value="1"/>
</dbReference>
<evidence type="ECO:0000313" key="4">
    <source>
        <dbReference type="EMBL" id="ODC02463.1"/>
    </source>
</evidence>
<comment type="function">
    <text evidence="3">Catalyzes carboxymethyl transfer from carboxy-S-adenosyl-L-methionine (Cx-SAM) to 5-hydroxyuridine (ho5U) to form 5-carboxymethoxyuridine (cmo5U) at position 34 in tRNAs.</text>
</comment>
<dbReference type="AlphaFoldDB" id="A0A1E2V6C1"/>
<evidence type="ECO:0000256" key="1">
    <source>
        <dbReference type="ARBA" id="ARBA00022679"/>
    </source>
</evidence>
<name>A0A1E2V6C1_9GAMM</name>
<dbReference type="SUPFAM" id="SSF53335">
    <property type="entry name" value="S-adenosyl-L-methionine-dependent methyltransferases"/>
    <property type="match status" value="1"/>
</dbReference>
<dbReference type="HAMAP" id="MF_01590">
    <property type="entry name" value="tRNA_carboxymethyltr_CmoB"/>
    <property type="match status" value="1"/>
</dbReference>
<dbReference type="InterPro" id="IPR010017">
    <property type="entry name" value="CmoB"/>
</dbReference>
<dbReference type="NCBIfam" id="NF011650">
    <property type="entry name" value="PRK15068.1"/>
    <property type="match status" value="1"/>
</dbReference>
<dbReference type="STRING" id="197479.BFW38_01785"/>
<feature type="binding site" evidence="3">
    <location>
        <position position="207"/>
    </location>
    <ligand>
        <name>carboxy-S-adenosyl-L-methionine</name>
        <dbReference type="ChEBI" id="CHEBI:134278"/>
    </ligand>
</feature>
<keyword evidence="2 3" id="KW-0819">tRNA processing</keyword>
<feature type="binding site" evidence="3">
    <location>
        <begin position="160"/>
        <end position="162"/>
    </location>
    <ligand>
        <name>carboxy-S-adenosyl-L-methionine</name>
        <dbReference type="ChEBI" id="CHEBI:134278"/>
    </ligand>
</feature>
<dbReference type="CDD" id="cd02440">
    <property type="entry name" value="AdoMet_MTases"/>
    <property type="match status" value="1"/>
</dbReference>
<dbReference type="OrthoDB" id="9773188at2"/>
<feature type="binding site" evidence="3">
    <location>
        <position position="118"/>
    </location>
    <ligand>
        <name>carboxy-S-adenosyl-L-methionine</name>
        <dbReference type="ChEBI" id="CHEBI:134278"/>
    </ligand>
</feature>
<gene>
    <name evidence="3" type="primary">cmoB</name>
    <name evidence="4" type="ORF">BFW38_01785</name>
</gene>
<dbReference type="GO" id="GO:0016765">
    <property type="term" value="F:transferase activity, transferring alkyl or aryl (other than methyl) groups"/>
    <property type="evidence" value="ECO:0007669"/>
    <property type="project" value="UniProtKB-UniRule"/>
</dbReference>
<feature type="binding site" evidence="3">
    <location>
        <position position="138"/>
    </location>
    <ligand>
        <name>carboxy-S-adenosyl-L-methionine</name>
        <dbReference type="ChEBI" id="CHEBI:134278"/>
    </ligand>
</feature>
<evidence type="ECO:0000256" key="3">
    <source>
        <dbReference type="HAMAP-Rule" id="MF_01590"/>
    </source>
</evidence>
<dbReference type="Gene3D" id="3.40.50.150">
    <property type="entry name" value="Vaccinia Virus protein VP39"/>
    <property type="match status" value="1"/>
</dbReference>
<feature type="binding site" evidence="3">
    <location>
        <begin position="191"/>
        <end position="192"/>
    </location>
    <ligand>
        <name>carboxy-S-adenosyl-L-methionine</name>
        <dbReference type="ChEBI" id="CHEBI:134278"/>
    </ligand>
</feature>
<feature type="binding site" evidence="3">
    <location>
        <position position="113"/>
    </location>
    <ligand>
        <name>carboxy-S-adenosyl-L-methionine</name>
        <dbReference type="ChEBI" id="CHEBI:134278"/>
    </ligand>
</feature>
<proteinExistence type="inferred from homology"/>
<keyword evidence="1 3" id="KW-0808">Transferase</keyword>
<feature type="binding site" evidence="3">
    <location>
        <position position="326"/>
    </location>
    <ligand>
        <name>carboxy-S-adenosyl-L-methionine</name>
        <dbReference type="ChEBI" id="CHEBI:134278"/>
    </ligand>
</feature>
<reference evidence="4 5" key="1">
    <citation type="submission" date="2016-08" db="EMBL/GenBank/DDBJ databases">
        <authorList>
            <person name="Seilhamer J.J."/>
        </authorList>
    </citation>
    <scope>NUCLEOTIDE SEQUENCE [LARGE SCALE GENOMIC DNA]</scope>
    <source>
        <strain evidence="4 5">PH27A</strain>
    </source>
</reference>
<sequence>MPRHDDRAMLYTQLATLGEERPGLHRWLARLPEQMAAGLDEHRHGDLAGWWRVLDKLPQIAADRVHLNQAAVTVQANDVPVGQVKQIEGLLKQLMPWRKGPFNLHGVEIDTEWRSDLKWDRVVPHLDDLTDRLILDVGCGSGYHAWRMAGAGARLVLGIDPSPRFHVQFQAVRHFMPVDEPQCVFHLPVGIEHVPEQVSAFDTVFSMGVLYHRRSPLEHLAQLWEALIPGGQLVLETLVVEGDVHTVLVPGERYAAMGNVWFLPSTAALEHWLARCGFTDIKTVDVAQTTAEEQRATEWMTFQSLADFLDPENPNLTREGYPAPVRAVTIARRPVSV</sequence>
<comment type="subunit">
    <text evidence="3">Homotetramer.</text>
</comment>
<dbReference type="Proteomes" id="UP000094291">
    <property type="component" value="Unassembled WGS sequence"/>
</dbReference>
<comment type="similarity">
    <text evidence="3">Belongs to the class I-like SAM-binding methyltransferase superfamily. CmoB family.</text>
</comment>
<dbReference type="PANTHER" id="PTHR43464:SF95">
    <property type="entry name" value="TRNA U34 CARBOXYMETHYLTRANSFERASE"/>
    <property type="match status" value="1"/>
</dbReference>
<dbReference type="InterPro" id="IPR029063">
    <property type="entry name" value="SAM-dependent_MTases_sf"/>
</dbReference>
<dbReference type="GO" id="GO:0002098">
    <property type="term" value="P:tRNA wobble uridine modification"/>
    <property type="evidence" value="ECO:0007669"/>
    <property type="project" value="InterPro"/>
</dbReference>
<organism evidence="4 5">
    <name type="scientific">Terasakiispira papahanaumokuakeensis</name>
    <dbReference type="NCBI Taxonomy" id="197479"/>
    <lineage>
        <taxon>Bacteria</taxon>
        <taxon>Pseudomonadati</taxon>
        <taxon>Pseudomonadota</taxon>
        <taxon>Gammaproteobacteria</taxon>
        <taxon>Oceanospirillales</taxon>
        <taxon>Terasakiispira</taxon>
    </lineage>
</organism>
<keyword evidence="5" id="KW-1185">Reference proteome</keyword>
<comment type="catalytic activity">
    <reaction evidence="3">
        <text>carboxy-S-adenosyl-L-methionine + 5-hydroxyuridine(34) in tRNA = 5-carboxymethoxyuridine(34) in tRNA + S-adenosyl-L-homocysteine + H(+)</text>
        <dbReference type="Rhea" id="RHEA:52848"/>
        <dbReference type="Rhea" id="RHEA-COMP:13381"/>
        <dbReference type="Rhea" id="RHEA-COMP:13383"/>
        <dbReference type="ChEBI" id="CHEBI:15378"/>
        <dbReference type="ChEBI" id="CHEBI:57856"/>
        <dbReference type="ChEBI" id="CHEBI:134278"/>
        <dbReference type="ChEBI" id="CHEBI:136877"/>
        <dbReference type="ChEBI" id="CHEBI:136879"/>
    </reaction>
</comment>
<evidence type="ECO:0000256" key="2">
    <source>
        <dbReference type="ARBA" id="ARBA00022694"/>
    </source>
</evidence>
<accession>A0A1E2V6C1</accession>